<keyword evidence="6" id="KW-1185">Reference proteome</keyword>
<evidence type="ECO:0000259" key="4">
    <source>
        <dbReference type="Pfam" id="PF13088"/>
    </source>
</evidence>
<dbReference type="SUPFAM" id="SSF50939">
    <property type="entry name" value="Sialidases"/>
    <property type="match status" value="1"/>
</dbReference>
<organism evidence="5 6">
    <name type="scientific">Mucilaginibacter boryungensis</name>
    <dbReference type="NCBI Taxonomy" id="768480"/>
    <lineage>
        <taxon>Bacteria</taxon>
        <taxon>Pseudomonadati</taxon>
        <taxon>Bacteroidota</taxon>
        <taxon>Sphingobacteriia</taxon>
        <taxon>Sphingobacteriales</taxon>
        <taxon>Sphingobacteriaceae</taxon>
        <taxon>Mucilaginibacter</taxon>
    </lineage>
</organism>
<proteinExistence type="inferred from homology"/>
<dbReference type="PANTHER" id="PTHR10628:SF30">
    <property type="entry name" value="EXO-ALPHA-SIALIDASE"/>
    <property type="match status" value="1"/>
</dbReference>
<dbReference type="InterPro" id="IPR026856">
    <property type="entry name" value="Sialidase_fam"/>
</dbReference>
<dbReference type="Gene3D" id="2.120.10.10">
    <property type="match status" value="1"/>
</dbReference>
<dbReference type="CDD" id="cd15482">
    <property type="entry name" value="Sialidase_non-viral"/>
    <property type="match status" value="1"/>
</dbReference>
<dbReference type="EMBL" id="JADFFM010000001">
    <property type="protein sequence ID" value="MBE9666101.1"/>
    <property type="molecule type" value="Genomic_DNA"/>
</dbReference>
<gene>
    <name evidence="5" type="ORF">IRJ18_06990</name>
</gene>
<sequence length="391" mass="43073">MNFKYHTRLIAVALISLVALLPGGCKIKRLAYRLSATDSAVVFEPIKGNYASMRIPALVVTAKGNLLAFCEGRINSASDWGDMDLLMRRSTDGGKTWSAHTILAGHKGGNPVSNPTPVVDRDGTIHLWYQRNYNTAYYTRSVDDGLHWSEAVDMTAVFEGFKPTYNWTVLAPGPGHAIEMKSGRLLIPVWLAESEKLLPHRSHSPTCVATIYSDDKGLTRQCGAIAAINSPQIKNPNETMAVQLNDGRVMLNIRNGGTVHQRAVSFSADGISGWSAVQFIPELFDPICMASIINIPDKRKGAESTLLFINPDSHDIPKAKFPRQNLTAKISYDSGKTWPYSQLIHQGYTGYSDTAAGPNGTIYCLYESNISPNFNYSIVLKRFNLDGFKKN</sequence>
<dbReference type="InterPro" id="IPR036278">
    <property type="entry name" value="Sialidase_sf"/>
</dbReference>
<comment type="catalytic activity">
    <reaction evidence="1">
        <text>Hydrolysis of alpha-(2-&gt;3)-, alpha-(2-&gt;6)-, alpha-(2-&gt;8)- glycosidic linkages of terminal sialic acid residues in oligosaccharides, glycoproteins, glycolipids, colominic acid and synthetic substrates.</text>
        <dbReference type="EC" id="3.2.1.18"/>
    </reaction>
</comment>
<dbReference type="EC" id="3.2.1.18" evidence="3"/>
<evidence type="ECO:0000256" key="3">
    <source>
        <dbReference type="ARBA" id="ARBA00012733"/>
    </source>
</evidence>
<protein>
    <recommendedName>
        <fullName evidence="3">exo-alpha-sialidase</fullName>
        <ecNumber evidence="3">3.2.1.18</ecNumber>
    </recommendedName>
</protein>
<dbReference type="RefSeq" id="WP_194105472.1">
    <property type="nucleotide sequence ID" value="NZ_JADFFM010000001.1"/>
</dbReference>
<evidence type="ECO:0000313" key="6">
    <source>
        <dbReference type="Proteomes" id="UP000632774"/>
    </source>
</evidence>
<reference evidence="5 6" key="1">
    <citation type="submission" date="2020-10" db="EMBL/GenBank/DDBJ databases">
        <title>Mucilaginibacter mali sp. nov., isolated from rhizosphere soil of apple orchard.</title>
        <authorList>
            <person name="Lee J.-S."/>
            <person name="Kim H.S."/>
            <person name="Kim J.-S."/>
        </authorList>
    </citation>
    <scope>NUCLEOTIDE SEQUENCE [LARGE SCALE GENOMIC DNA]</scope>
    <source>
        <strain evidence="5 6">KCTC 23157</strain>
    </source>
</reference>
<dbReference type="Pfam" id="PF13088">
    <property type="entry name" value="BNR_2"/>
    <property type="match status" value="1"/>
</dbReference>
<dbReference type="InterPro" id="IPR011040">
    <property type="entry name" value="Sialidase"/>
</dbReference>
<evidence type="ECO:0000256" key="1">
    <source>
        <dbReference type="ARBA" id="ARBA00000427"/>
    </source>
</evidence>
<accession>A0ABR9XFU5</accession>
<comment type="caution">
    <text evidence="5">The sequence shown here is derived from an EMBL/GenBank/DDBJ whole genome shotgun (WGS) entry which is preliminary data.</text>
</comment>
<evidence type="ECO:0000256" key="2">
    <source>
        <dbReference type="ARBA" id="ARBA00009348"/>
    </source>
</evidence>
<dbReference type="Proteomes" id="UP000632774">
    <property type="component" value="Unassembled WGS sequence"/>
</dbReference>
<evidence type="ECO:0000313" key="5">
    <source>
        <dbReference type="EMBL" id="MBE9666101.1"/>
    </source>
</evidence>
<comment type="similarity">
    <text evidence="2">Belongs to the glycosyl hydrolase 33 family.</text>
</comment>
<feature type="domain" description="Sialidase" evidence="4">
    <location>
        <begin position="64"/>
        <end position="364"/>
    </location>
</feature>
<dbReference type="PANTHER" id="PTHR10628">
    <property type="entry name" value="SIALIDASE"/>
    <property type="match status" value="1"/>
</dbReference>
<name>A0ABR9XFU5_9SPHI</name>